<keyword evidence="5" id="KW-1185">Reference proteome</keyword>
<dbReference type="GO" id="GO:0016301">
    <property type="term" value="F:kinase activity"/>
    <property type="evidence" value="ECO:0007669"/>
    <property type="project" value="UniProtKB-KW"/>
</dbReference>
<accession>A0A1G6QIL7</accession>
<dbReference type="STRING" id="1271860.SAMN05216174_105281"/>
<reference evidence="5" key="1">
    <citation type="submission" date="2016-10" db="EMBL/GenBank/DDBJ databases">
        <authorList>
            <person name="Varghese N."/>
            <person name="Submissions S."/>
        </authorList>
    </citation>
    <scope>NUCLEOTIDE SEQUENCE [LARGE SCALE GENOMIC DNA]</scope>
    <source>
        <strain evidence="5">IBRC-M 10403</strain>
    </source>
</reference>
<keyword evidence="2 4" id="KW-0418">Kinase</keyword>
<sequence length="309" mass="32226">MPVIAVAGVVNIRMSCAVEEFPVPLISSRRLPNGLDMRLSGTGMIVARTAAALGSQVALATYVGADPLGLAAAQCLREEGFYGPGVQVCATQPRAMVLYDKAGTRSGTSDLRDTPALRYPAEVFAALVGDGCDLAVLTNIGFTRPLIRVAAERGIPFVTDLHVVDAEDSAHNREWMAAAHVLVCSHEALPHGPVAWIEAMWSRYGADLVVVGRGADGALLGVRTGSQVWHVAAGTPRGVRYVSGAGDTLVGSLAHHYAESGDPVSALRHAVLTAGWAIGGGPDQPRQPSAAGLAEVRAAHGLPLVRRVR</sequence>
<dbReference type="InterPro" id="IPR029056">
    <property type="entry name" value="Ribokinase-like"/>
</dbReference>
<dbReference type="AlphaFoldDB" id="A0A1G6QIL7"/>
<keyword evidence="1" id="KW-0808">Transferase</keyword>
<name>A0A1G6QIL7_9PSEU</name>
<dbReference type="SUPFAM" id="SSF53613">
    <property type="entry name" value="Ribokinase-like"/>
    <property type="match status" value="1"/>
</dbReference>
<dbReference type="Pfam" id="PF00294">
    <property type="entry name" value="PfkB"/>
    <property type="match status" value="1"/>
</dbReference>
<dbReference type="OrthoDB" id="9792663at2"/>
<dbReference type="RefSeq" id="WP_091450310.1">
    <property type="nucleotide sequence ID" value="NZ_FMZZ01000005.1"/>
</dbReference>
<dbReference type="Proteomes" id="UP000199501">
    <property type="component" value="Unassembled WGS sequence"/>
</dbReference>
<dbReference type="PANTHER" id="PTHR10584">
    <property type="entry name" value="SUGAR KINASE"/>
    <property type="match status" value="1"/>
</dbReference>
<evidence type="ECO:0000256" key="1">
    <source>
        <dbReference type="ARBA" id="ARBA00022679"/>
    </source>
</evidence>
<dbReference type="PANTHER" id="PTHR10584:SF166">
    <property type="entry name" value="RIBOKINASE"/>
    <property type="match status" value="1"/>
</dbReference>
<gene>
    <name evidence="4" type="ORF">SAMN05216174_105281</name>
</gene>
<feature type="domain" description="Carbohydrate kinase PfkB" evidence="3">
    <location>
        <begin position="205"/>
        <end position="279"/>
    </location>
</feature>
<dbReference type="InterPro" id="IPR011611">
    <property type="entry name" value="PfkB_dom"/>
</dbReference>
<evidence type="ECO:0000259" key="3">
    <source>
        <dbReference type="Pfam" id="PF00294"/>
    </source>
</evidence>
<evidence type="ECO:0000256" key="2">
    <source>
        <dbReference type="ARBA" id="ARBA00022777"/>
    </source>
</evidence>
<dbReference type="Gene3D" id="3.40.1190.20">
    <property type="match status" value="1"/>
</dbReference>
<organism evidence="4 5">
    <name type="scientific">Actinokineospora iranica</name>
    <dbReference type="NCBI Taxonomy" id="1271860"/>
    <lineage>
        <taxon>Bacteria</taxon>
        <taxon>Bacillati</taxon>
        <taxon>Actinomycetota</taxon>
        <taxon>Actinomycetes</taxon>
        <taxon>Pseudonocardiales</taxon>
        <taxon>Pseudonocardiaceae</taxon>
        <taxon>Actinokineospora</taxon>
    </lineage>
</organism>
<protein>
    <submittedName>
        <fullName evidence="4">Sugar or nucleoside kinase, ribokinase family</fullName>
    </submittedName>
</protein>
<evidence type="ECO:0000313" key="4">
    <source>
        <dbReference type="EMBL" id="SDC91485.1"/>
    </source>
</evidence>
<evidence type="ECO:0000313" key="5">
    <source>
        <dbReference type="Proteomes" id="UP000199501"/>
    </source>
</evidence>
<proteinExistence type="predicted"/>
<dbReference type="EMBL" id="FMZZ01000005">
    <property type="protein sequence ID" value="SDC91485.1"/>
    <property type="molecule type" value="Genomic_DNA"/>
</dbReference>